<protein>
    <submittedName>
        <fullName evidence="1">Choline-sulfatase</fullName>
    </submittedName>
</protein>
<dbReference type="eggNOG" id="COG3119">
    <property type="taxonomic scope" value="Bacteria"/>
</dbReference>
<dbReference type="EMBL" id="CP020330">
    <property type="protein sequence ID" value="AQZ49782.1"/>
    <property type="molecule type" value="Genomic_DNA"/>
</dbReference>
<dbReference type="InterPro" id="IPR017850">
    <property type="entry name" value="Alkaline_phosphatase_core_sf"/>
</dbReference>
<sequence>MIRDQRWKYVHAEGFRPMLFDLEADPLELNDLGASDQEEHVLQRAIMAQALFAWSRQHHNRITLSPDRIEAMTGREPPGILIGFWDEQEFEAEFGKPFADRP</sequence>
<evidence type="ECO:0000313" key="2">
    <source>
        <dbReference type="Proteomes" id="UP000191135"/>
    </source>
</evidence>
<dbReference type="Gene3D" id="3.40.720.10">
    <property type="entry name" value="Alkaline Phosphatase, subunit A"/>
    <property type="match status" value="1"/>
</dbReference>
<dbReference type="STRING" id="1122214.Mame_00399"/>
<evidence type="ECO:0000313" key="1">
    <source>
        <dbReference type="EMBL" id="AQZ49782.1"/>
    </source>
</evidence>
<dbReference type="RefSeq" id="WP_018064605.1">
    <property type="nucleotide sequence ID" value="NZ_AQWH01000008.1"/>
</dbReference>
<name>A0A1U9YWP3_9HYPH</name>
<keyword evidence="2" id="KW-1185">Reference proteome</keyword>
<dbReference type="Proteomes" id="UP000191135">
    <property type="component" value="Chromosome"/>
</dbReference>
<accession>A0A1U9YWP3</accession>
<proteinExistence type="predicted"/>
<gene>
    <name evidence="1" type="ORF">Mame_00399</name>
</gene>
<dbReference type="KEGG" id="mmed:Mame_00399"/>
<dbReference type="AlphaFoldDB" id="A0A1U9YWP3"/>
<reference evidence="1 2" key="1">
    <citation type="submission" date="2017-03" db="EMBL/GenBank/DDBJ databases">
        <title>Foreign affairs: Plasmid Transfer between Roseobacters and Rhizobia.</title>
        <authorList>
            <person name="Bartling P."/>
            <person name="Bunk B."/>
            <person name="Overmann J."/>
            <person name="Brinkmann H."/>
            <person name="Petersen J."/>
        </authorList>
    </citation>
    <scope>NUCLEOTIDE SEQUENCE [LARGE SCALE GENOMIC DNA]</scope>
    <source>
        <strain evidence="1 2">MACL11</strain>
    </source>
</reference>
<organism evidence="1 2">
    <name type="scientific">Martelella mediterranea DSM 17316</name>
    <dbReference type="NCBI Taxonomy" id="1122214"/>
    <lineage>
        <taxon>Bacteria</taxon>
        <taxon>Pseudomonadati</taxon>
        <taxon>Pseudomonadota</taxon>
        <taxon>Alphaproteobacteria</taxon>
        <taxon>Hyphomicrobiales</taxon>
        <taxon>Aurantimonadaceae</taxon>
        <taxon>Martelella</taxon>
    </lineage>
</organism>
<dbReference type="SUPFAM" id="SSF53649">
    <property type="entry name" value="Alkaline phosphatase-like"/>
    <property type="match status" value="1"/>
</dbReference>